<gene>
    <name evidence="2" type="ORF">AUR64_01615</name>
</gene>
<dbReference type="RefSeq" id="WP_058583385.1">
    <property type="nucleotide sequence ID" value="NZ_LOPU01000037.1"/>
</dbReference>
<feature type="transmembrane region" description="Helical" evidence="1">
    <location>
        <begin position="21"/>
        <end position="50"/>
    </location>
</feature>
<evidence type="ECO:0000256" key="1">
    <source>
        <dbReference type="SAM" id="Phobius"/>
    </source>
</evidence>
<feature type="transmembrane region" description="Helical" evidence="1">
    <location>
        <begin position="470"/>
        <end position="490"/>
    </location>
</feature>
<sequence>MRISTALRSGFRLPDRYPIAVLPFYLLTASVGVVTRVPLFVGIAVVVAVLSSSGRLDTFAERIQQVDFTTLNAAEPTPPTGLAEALAVLVTPVTVTVFALSALVAVAVSLLVTAGVRAGTLSAVLAAIDDREPTVEGVRGARRFWLSFVTYLLFRGLLIGSIVVATVFVAALFVVLGPVGAALSVLVAVVGVVLAVVVTLLLAFTEQALVADGDGLVDALRASVRFPIRRPVDFLFYVLVAGAAFVANGIVVGTAGFLGVTQAGALLLVLLVSPIFDGFKMSLYAERGLGERDDEYGADRPGYRSRVSARTRDGVGALGRFVVDHPVWNLVSTLVLGGSILAGYAATAGYGIQIGTPGDVAGVFGVFPIDTFVNIAANNWLVGAASAYGGLVFGVPAAVSLAFNGLLIGALAGIFELTPFLALVAPHGVIELPGLVVAGALGLHLGAVGWRAFRGRTDAAGVAEALRDAFRVLVGLAVVFVVASFVEAFLTPRIAAFVLGG</sequence>
<dbReference type="Pfam" id="PF01944">
    <property type="entry name" value="SpoIIM"/>
    <property type="match status" value="1"/>
</dbReference>
<feature type="transmembrane region" description="Helical" evidence="1">
    <location>
        <begin position="257"/>
        <end position="276"/>
    </location>
</feature>
<name>A0A0W1R3P1_9EURY</name>
<feature type="transmembrane region" description="Helical" evidence="1">
    <location>
        <begin position="85"/>
        <end position="112"/>
    </location>
</feature>
<feature type="transmembrane region" description="Helical" evidence="1">
    <location>
        <begin position="432"/>
        <end position="450"/>
    </location>
</feature>
<dbReference type="STRING" id="1514971.AUR64_01615"/>
<dbReference type="AlphaFoldDB" id="A0A0W1R3P1"/>
<dbReference type="PANTHER" id="PTHR35337">
    <property type="entry name" value="SLR1478 PROTEIN"/>
    <property type="match status" value="1"/>
</dbReference>
<feature type="transmembrane region" description="Helical" evidence="1">
    <location>
        <begin position="152"/>
        <end position="175"/>
    </location>
</feature>
<accession>A0A0W1R3P1</accession>
<feature type="transmembrane region" description="Helical" evidence="1">
    <location>
        <begin position="234"/>
        <end position="251"/>
    </location>
</feature>
<dbReference type="OrthoDB" id="86288at2157"/>
<protein>
    <recommendedName>
        <fullName evidence="4">Stage II sporulation protein M</fullName>
    </recommendedName>
</protein>
<evidence type="ECO:0000313" key="2">
    <source>
        <dbReference type="EMBL" id="KTG07958.1"/>
    </source>
</evidence>
<dbReference type="Proteomes" id="UP000054387">
    <property type="component" value="Unassembled WGS sequence"/>
</dbReference>
<keyword evidence="1" id="KW-1133">Transmembrane helix</keyword>
<dbReference type="EMBL" id="LOPU01000037">
    <property type="protein sequence ID" value="KTG07958.1"/>
    <property type="molecule type" value="Genomic_DNA"/>
</dbReference>
<feature type="transmembrane region" description="Helical" evidence="1">
    <location>
        <begin position="181"/>
        <end position="204"/>
    </location>
</feature>
<keyword evidence="1" id="KW-0472">Membrane</keyword>
<dbReference type="PANTHER" id="PTHR35337:SF1">
    <property type="entry name" value="SLR1478 PROTEIN"/>
    <property type="match status" value="1"/>
</dbReference>
<evidence type="ECO:0008006" key="4">
    <source>
        <dbReference type="Google" id="ProtNLM"/>
    </source>
</evidence>
<keyword evidence="3" id="KW-1185">Reference proteome</keyword>
<dbReference type="InterPro" id="IPR002798">
    <property type="entry name" value="SpoIIM-like"/>
</dbReference>
<reference evidence="2 3" key="1">
    <citation type="submission" date="2015-12" db="EMBL/GenBank/DDBJ databases">
        <title>Haloprofundus marisrubri gen. nov., sp. nov., an extremely halophilic archaeon isolated from the Discovery deep brine-seawater interface in the Red Sea.</title>
        <authorList>
            <person name="Zhang G."/>
            <person name="Stingl U."/>
            <person name="Rashid M."/>
        </authorList>
    </citation>
    <scope>NUCLEOTIDE SEQUENCE [LARGE SCALE GENOMIC DNA]</scope>
    <source>
        <strain evidence="2 3">SB9</strain>
    </source>
</reference>
<organism evidence="2 3">
    <name type="scientific">Haloprofundus marisrubri</name>
    <dbReference type="NCBI Taxonomy" id="1514971"/>
    <lineage>
        <taxon>Archaea</taxon>
        <taxon>Methanobacteriati</taxon>
        <taxon>Methanobacteriota</taxon>
        <taxon>Stenosarchaea group</taxon>
        <taxon>Halobacteria</taxon>
        <taxon>Halobacteriales</taxon>
        <taxon>Haloferacaceae</taxon>
        <taxon>Haloprofundus</taxon>
    </lineage>
</organism>
<evidence type="ECO:0000313" key="3">
    <source>
        <dbReference type="Proteomes" id="UP000054387"/>
    </source>
</evidence>
<comment type="caution">
    <text evidence="2">The sequence shown here is derived from an EMBL/GenBank/DDBJ whole genome shotgun (WGS) entry which is preliminary data.</text>
</comment>
<keyword evidence="1" id="KW-0812">Transmembrane</keyword>
<proteinExistence type="predicted"/>